<organism evidence="5 6">
    <name type="scientific">Linnemannia gamsii</name>
    <dbReference type="NCBI Taxonomy" id="64522"/>
    <lineage>
        <taxon>Eukaryota</taxon>
        <taxon>Fungi</taxon>
        <taxon>Fungi incertae sedis</taxon>
        <taxon>Mucoromycota</taxon>
        <taxon>Mortierellomycotina</taxon>
        <taxon>Mortierellomycetes</taxon>
        <taxon>Mortierellales</taxon>
        <taxon>Mortierellaceae</taxon>
        <taxon>Linnemannia</taxon>
    </lineage>
</organism>
<feature type="domain" description="DEAD-box helicase OB fold" evidence="3">
    <location>
        <begin position="1"/>
        <end position="81"/>
    </location>
</feature>
<accession>A0A9P6R4J6</accession>
<comment type="caution">
    <text evidence="5">The sequence shown here is derived from an EMBL/GenBank/DDBJ whole genome shotgun (WGS) entry which is preliminary data.</text>
</comment>
<dbReference type="Pfam" id="PF07717">
    <property type="entry name" value="OB_NTP_bind"/>
    <property type="match status" value="1"/>
</dbReference>
<sequence>MYPKVMLRNDTLKAYVTGPKQETVYIHPSSVNFAKGGASAAATGPDVSPWFVFNSLVKSSRMYVWESCRVSQFPLVLFGGELSVKHHAKLVTVDKWIQFKCHAKTAVVLKMMREELDKILQKRIDEPEKGTTEREERWLEMMVSILEGEDDSLRYEDKAVHQRHKKENNVFLA</sequence>
<keyword evidence="6" id="KW-1185">Reference proteome</keyword>
<dbReference type="OrthoDB" id="5600252at2759"/>
<feature type="domain" description="RNA helicase C-terminal" evidence="4">
    <location>
        <begin position="90"/>
        <end position="146"/>
    </location>
</feature>
<dbReference type="EMBL" id="JAAAIN010000888">
    <property type="protein sequence ID" value="KAG0310074.1"/>
    <property type="molecule type" value="Genomic_DNA"/>
</dbReference>
<dbReference type="InterPro" id="IPR059023">
    <property type="entry name" value="RNA_hel_CTD"/>
</dbReference>
<keyword evidence="2 5" id="KW-0347">Helicase</keyword>
<keyword evidence="2 5" id="KW-0547">Nucleotide-binding</keyword>
<dbReference type="GO" id="GO:0004386">
    <property type="term" value="F:helicase activity"/>
    <property type="evidence" value="ECO:0007669"/>
    <property type="project" value="UniProtKB-KW"/>
</dbReference>
<dbReference type="InterPro" id="IPR011709">
    <property type="entry name" value="DEAD-box_helicase_OB_fold"/>
</dbReference>
<evidence type="ECO:0000313" key="6">
    <source>
        <dbReference type="Proteomes" id="UP000823405"/>
    </source>
</evidence>
<dbReference type="Pfam" id="PF26026">
    <property type="entry name" value="RNA_hel_CTD"/>
    <property type="match status" value="1"/>
</dbReference>
<evidence type="ECO:0000256" key="2">
    <source>
        <dbReference type="ARBA" id="ARBA00022806"/>
    </source>
</evidence>
<gene>
    <name evidence="5" type="primary">DHX29</name>
    <name evidence="5" type="ORF">BGZ97_012816</name>
</gene>
<protein>
    <submittedName>
        <fullName evidence="5">ATP-dependent RNA helicase dhx29</fullName>
    </submittedName>
</protein>
<keyword evidence="1" id="KW-0378">Hydrolase</keyword>
<name>A0A9P6R4J6_9FUNG</name>
<evidence type="ECO:0000313" key="5">
    <source>
        <dbReference type="EMBL" id="KAG0310074.1"/>
    </source>
</evidence>
<evidence type="ECO:0000256" key="1">
    <source>
        <dbReference type="ARBA" id="ARBA00022801"/>
    </source>
</evidence>
<dbReference type="Proteomes" id="UP000823405">
    <property type="component" value="Unassembled WGS sequence"/>
</dbReference>
<keyword evidence="2 5" id="KW-0067">ATP-binding</keyword>
<reference evidence="5" key="1">
    <citation type="journal article" date="2020" name="Fungal Divers.">
        <title>Resolving the Mortierellaceae phylogeny through synthesis of multi-gene phylogenetics and phylogenomics.</title>
        <authorList>
            <person name="Vandepol N."/>
            <person name="Liber J."/>
            <person name="Desiro A."/>
            <person name="Na H."/>
            <person name="Kennedy M."/>
            <person name="Barry K."/>
            <person name="Grigoriev I.V."/>
            <person name="Miller A.N."/>
            <person name="O'Donnell K."/>
            <person name="Stajich J.E."/>
            <person name="Bonito G."/>
        </authorList>
    </citation>
    <scope>NUCLEOTIDE SEQUENCE</scope>
    <source>
        <strain evidence="5">NVP60</strain>
    </source>
</reference>
<evidence type="ECO:0000259" key="3">
    <source>
        <dbReference type="Pfam" id="PF07717"/>
    </source>
</evidence>
<evidence type="ECO:0000259" key="4">
    <source>
        <dbReference type="Pfam" id="PF26026"/>
    </source>
</evidence>
<proteinExistence type="predicted"/>
<dbReference type="AlphaFoldDB" id="A0A9P6R4J6"/>